<accession>A0AA96RHF8</accession>
<dbReference type="PANTHER" id="PTHR43280:SF28">
    <property type="entry name" value="HTH-TYPE TRANSCRIPTIONAL ACTIVATOR RHAS"/>
    <property type="match status" value="1"/>
</dbReference>
<evidence type="ECO:0000313" key="7">
    <source>
        <dbReference type="Proteomes" id="UP001305702"/>
    </source>
</evidence>
<dbReference type="RefSeq" id="WP_315607098.1">
    <property type="nucleotide sequence ID" value="NZ_CP130318.1"/>
</dbReference>
<organism evidence="6 7">
    <name type="scientific">Paenibacillus aurantius</name>
    <dbReference type="NCBI Taxonomy" id="2918900"/>
    <lineage>
        <taxon>Bacteria</taxon>
        <taxon>Bacillati</taxon>
        <taxon>Bacillota</taxon>
        <taxon>Bacilli</taxon>
        <taxon>Bacillales</taxon>
        <taxon>Paenibacillaceae</taxon>
        <taxon>Paenibacillus</taxon>
    </lineage>
</organism>
<gene>
    <name evidence="6" type="ORF">MJA45_09925</name>
</gene>
<keyword evidence="3" id="KW-0804">Transcription</keyword>
<dbReference type="Gene3D" id="1.10.10.60">
    <property type="entry name" value="Homeodomain-like"/>
    <property type="match status" value="2"/>
</dbReference>
<keyword evidence="2" id="KW-0238">DNA-binding</keyword>
<dbReference type="SUPFAM" id="SSF46689">
    <property type="entry name" value="Homeodomain-like"/>
    <property type="match status" value="1"/>
</dbReference>
<keyword evidence="4" id="KW-1133">Transmembrane helix</keyword>
<dbReference type="Pfam" id="PF17853">
    <property type="entry name" value="GGDEF_2"/>
    <property type="match status" value="1"/>
</dbReference>
<feature type="transmembrane region" description="Helical" evidence="4">
    <location>
        <begin position="262"/>
        <end position="290"/>
    </location>
</feature>
<dbReference type="KEGG" id="paun:MJA45_09925"/>
<dbReference type="InterPro" id="IPR009057">
    <property type="entry name" value="Homeodomain-like_sf"/>
</dbReference>
<dbReference type="EMBL" id="CP130318">
    <property type="protein sequence ID" value="WNQ13318.1"/>
    <property type="molecule type" value="Genomic_DNA"/>
</dbReference>
<keyword evidence="4" id="KW-0472">Membrane</keyword>
<protein>
    <submittedName>
        <fullName evidence="6">Helix-turn-helix domain-containing protein</fullName>
    </submittedName>
</protein>
<evidence type="ECO:0000256" key="1">
    <source>
        <dbReference type="ARBA" id="ARBA00023015"/>
    </source>
</evidence>
<keyword evidence="7" id="KW-1185">Reference proteome</keyword>
<keyword evidence="4" id="KW-0812">Transmembrane</keyword>
<feature type="domain" description="HTH araC/xylS-type" evidence="5">
    <location>
        <begin position="643"/>
        <end position="742"/>
    </location>
</feature>
<feature type="transmembrane region" description="Helical" evidence="4">
    <location>
        <begin position="12"/>
        <end position="32"/>
    </location>
</feature>
<dbReference type="PANTHER" id="PTHR43280">
    <property type="entry name" value="ARAC-FAMILY TRANSCRIPTIONAL REGULATOR"/>
    <property type="match status" value="1"/>
</dbReference>
<dbReference type="SMART" id="SM00342">
    <property type="entry name" value="HTH_ARAC"/>
    <property type="match status" value="1"/>
</dbReference>
<evidence type="ECO:0000256" key="2">
    <source>
        <dbReference type="ARBA" id="ARBA00023125"/>
    </source>
</evidence>
<dbReference type="AlphaFoldDB" id="A0AA96RHF8"/>
<dbReference type="GO" id="GO:0003700">
    <property type="term" value="F:DNA-binding transcription factor activity"/>
    <property type="evidence" value="ECO:0007669"/>
    <property type="project" value="InterPro"/>
</dbReference>
<evidence type="ECO:0000256" key="4">
    <source>
        <dbReference type="SAM" id="Phobius"/>
    </source>
</evidence>
<keyword evidence="1" id="KW-0805">Transcription regulation</keyword>
<evidence type="ECO:0000313" key="6">
    <source>
        <dbReference type="EMBL" id="WNQ13318.1"/>
    </source>
</evidence>
<dbReference type="GO" id="GO:0043565">
    <property type="term" value="F:sequence-specific DNA binding"/>
    <property type="evidence" value="ECO:0007669"/>
    <property type="project" value="InterPro"/>
</dbReference>
<name>A0AA96RHF8_9BACL</name>
<evidence type="ECO:0000256" key="3">
    <source>
        <dbReference type="ARBA" id="ARBA00023163"/>
    </source>
</evidence>
<dbReference type="PROSITE" id="PS01124">
    <property type="entry name" value="HTH_ARAC_FAMILY_2"/>
    <property type="match status" value="1"/>
</dbReference>
<dbReference type="InterPro" id="IPR018060">
    <property type="entry name" value="HTH_AraC"/>
</dbReference>
<dbReference type="Proteomes" id="UP001305702">
    <property type="component" value="Chromosome"/>
</dbReference>
<reference evidence="6 7" key="1">
    <citation type="submission" date="2022-02" db="EMBL/GenBank/DDBJ databases">
        <title>Paenibacillus sp. MBLB1776 Whole Genome Shotgun Sequencing.</title>
        <authorList>
            <person name="Hwang C.Y."/>
            <person name="Cho E.-S."/>
            <person name="Seo M.-J."/>
        </authorList>
    </citation>
    <scope>NUCLEOTIDE SEQUENCE [LARGE SCALE GENOMIC DNA]</scope>
    <source>
        <strain evidence="6 7">MBLB1776</strain>
    </source>
</reference>
<dbReference type="InterPro" id="IPR041522">
    <property type="entry name" value="CdaR_GGDEF"/>
</dbReference>
<proteinExistence type="predicted"/>
<sequence>MKKTWYNRLLLSYMPVLFLTIGILIFVSISIMSEISIKETEKANGINTKYVIDSMHTSLKGVERIVLEEIGNNTAFYQFFENKDTDNPGMLNYETSRAMLGIMSDNPLIQSIYLYRAKDQTVLTKNMIEKLDNFQDKAFVKAAYGQPDVNRWSAPRLYSDLSLQPPERVISMTKRALLPFGDHGIVVVNVRVADLVRIADETVNSKLSFLDIWGNGQERIYPLEQAGKAGPVSAGAQGKEINRIHSDYIGWDFVSGIKGGNWFGWVPVISHLWIVVGAVTILLSIGYFFYITRRNYKPIETIMQQIQAYQNRSAVKGSDELSYIEKVLGTLIDETTAYEKQYKEDLVVRRRQFFQELVEGGHVITREEWLAMMGRFQMRSDSRDMAAAVIEIDGYSEFLETYSRRDQQLLKFALTNVLNELIGGKHRTAWPEWVGEKRLAVLIMTHTGEEGDVSLLSAELDRFRTWLAVNLKLSVTIGLGGPAEDYPSASQSYREALEALRFKMSLGGGQVILYEELAAEKPGETHPYIGIMDALEKDFRVADSSWESQVDRLAHQLSQDLLRTEDVELLLSYLTRLLKRLVDGLPEESARYGRETVLPAMKNGLTKAETISEILPVLIRSLKQLHRQYLEARESKSNHQLMSDIRTYIEENYENPDLSLNLISDTFSVNGKYFSQLFKEEFGMKFVDFLVNLRMEQAKRLLLETDLSLQEISGKVGYTHPISFGRTFKKMVGVTPGDFRKYMPASSDS</sequence>
<evidence type="ECO:0000259" key="5">
    <source>
        <dbReference type="PROSITE" id="PS01124"/>
    </source>
</evidence>
<dbReference type="Pfam" id="PF12833">
    <property type="entry name" value="HTH_18"/>
    <property type="match status" value="1"/>
</dbReference>